<comment type="caution">
    <text evidence="1">The sequence shown here is derived from an EMBL/GenBank/DDBJ whole genome shotgun (WGS) entry which is preliminary data.</text>
</comment>
<proteinExistence type="predicted"/>
<evidence type="ECO:0000313" key="2">
    <source>
        <dbReference type="Proteomes" id="UP001604336"/>
    </source>
</evidence>
<dbReference type="AlphaFoldDB" id="A0ABD1QKJ8"/>
<sequence length="103" mass="11572">MEISFHYPLPQMIALPLYPPLMCGRAAPRWPYLPYANLSSSSQTILRTQQQKSKLNSTISKRPITHSTFIISDEHTNPNPATALFQPILVSINSSVIKEYDSA</sequence>
<accession>A0ABD1QKJ8</accession>
<organism evidence="1 2">
    <name type="scientific">Abeliophyllum distichum</name>
    <dbReference type="NCBI Taxonomy" id="126358"/>
    <lineage>
        <taxon>Eukaryota</taxon>
        <taxon>Viridiplantae</taxon>
        <taxon>Streptophyta</taxon>
        <taxon>Embryophyta</taxon>
        <taxon>Tracheophyta</taxon>
        <taxon>Spermatophyta</taxon>
        <taxon>Magnoliopsida</taxon>
        <taxon>eudicotyledons</taxon>
        <taxon>Gunneridae</taxon>
        <taxon>Pentapetalae</taxon>
        <taxon>asterids</taxon>
        <taxon>lamiids</taxon>
        <taxon>Lamiales</taxon>
        <taxon>Oleaceae</taxon>
        <taxon>Forsythieae</taxon>
        <taxon>Abeliophyllum</taxon>
    </lineage>
</organism>
<evidence type="ECO:0000313" key="1">
    <source>
        <dbReference type="EMBL" id="KAL2476747.1"/>
    </source>
</evidence>
<reference evidence="2" key="1">
    <citation type="submission" date="2024-07" db="EMBL/GenBank/DDBJ databases">
        <title>Two chromosome-level genome assemblies of Korean endemic species Abeliophyllum distichum and Forsythia ovata (Oleaceae).</title>
        <authorList>
            <person name="Jang H."/>
        </authorList>
    </citation>
    <scope>NUCLEOTIDE SEQUENCE [LARGE SCALE GENOMIC DNA]</scope>
</reference>
<keyword evidence="2" id="KW-1185">Reference proteome</keyword>
<dbReference type="Proteomes" id="UP001604336">
    <property type="component" value="Unassembled WGS sequence"/>
</dbReference>
<protein>
    <submittedName>
        <fullName evidence="1">DNA-damage-repair/toleration protein</fullName>
    </submittedName>
</protein>
<dbReference type="EMBL" id="JBFOLK010000011">
    <property type="protein sequence ID" value="KAL2476747.1"/>
    <property type="molecule type" value="Genomic_DNA"/>
</dbReference>
<gene>
    <name evidence="1" type="ORF">Adt_37483</name>
</gene>
<name>A0ABD1QKJ8_9LAMI</name>